<dbReference type="Gramene" id="mRNA:HanXRQr2_Chr16g0736731">
    <property type="protein sequence ID" value="CDS:HanXRQr2_Chr16g0736731.1"/>
    <property type="gene ID" value="HanXRQr2_Chr16g0736731"/>
</dbReference>
<dbReference type="EMBL" id="MNCJ02000331">
    <property type="protein sequence ID" value="KAF5759064.1"/>
    <property type="molecule type" value="Genomic_DNA"/>
</dbReference>
<evidence type="ECO:0000313" key="3">
    <source>
        <dbReference type="Proteomes" id="UP000215914"/>
    </source>
</evidence>
<reference evidence="2" key="2">
    <citation type="submission" date="2017-02" db="EMBL/GenBank/DDBJ databases">
        <title>Sunflower complete genome.</title>
        <authorList>
            <person name="Langlade N."/>
            <person name="Munos S."/>
        </authorList>
    </citation>
    <scope>NUCLEOTIDE SEQUENCE [LARGE SCALE GENOMIC DNA]</scope>
    <source>
        <tissue evidence="2">Leaves</tissue>
    </source>
</reference>
<organism evidence="2 3">
    <name type="scientific">Helianthus annuus</name>
    <name type="common">Common sunflower</name>
    <dbReference type="NCBI Taxonomy" id="4232"/>
    <lineage>
        <taxon>Eukaryota</taxon>
        <taxon>Viridiplantae</taxon>
        <taxon>Streptophyta</taxon>
        <taxon>Embryophyta</taxon>
        <taxon>Tracheophyta</taxon>
        <taxon>Spermatophyta</taxon>
        <taxon>Magnoliopsida</taxon>
        <taxon>eudicotyledons</taxon>
        <taxon>Gunneridae</taxon>
        <taxon>Pentapetalae</taxon>
        <taxon>asterids</taxon>
        <taxon>campanulids</taxon>
        <taxon>Asterales</taxon>
        <taxon>Asteraceae</taxon>
        <taxon>Asteroideae</taxon>
        <taxon>Heliantheae alliance</taxon>
        <taxon>Heliantheae</taxon>
        <taxon>Helianthus</taxon>
    </lineage>
</organism>
<proteinExistence type="predicted"/>
<protein>
    <submittedName>
        <fullName evidence="2">Uncharacterized protein</fullName>
    </submittedName>
</protein>
<accession>A0A251VID2</accession>
<reference evidence="1 3" key="1">
    <citation type="journal article" date="2017" name="Nature">
        <title>The sunflower genome provides insights into oil metabolism, flowering and Asterid evolution.</title>
        <authorList>
            <person name="Badouin H."/>
            <person name="Gouzy J."/>
            <person name="Grassa C.J."/>
            <person name="Murat F."/>
            <person name="Staton S.E."/>
            <person name="Cottret L."/>
            <person name="Lelandais-Briere C."/>
            <person name="Owens G.L."/>
            <person name="Carrere S."/>
            <person name="Mayjonade B."/>
            <person name="Legrand L."/>
            <person name="Gill N."/>
            <person name="Kane N.C."/>
            <person name="Bowers J.E."/>
            <person name="Hubner S."/>
            <person name="Bellec A."/>
            <person name="Berard A."/>
            <person name="Berges H."/>
            <person name="Blanchet N."/>
            <person name="Boniface M.C."/>
            <person name="Brunel D."/>
            <person name="Catrice O."/>
            <person name="Chaidir N."/>
            <person name="Claudel C."/>
            <person name="Donnadieu C."/>
            <person name="Faraut T."/>
            <person name="Fievet G."/>
            <person name="Helmstetter N."/>
            <person name="King M."/>
            <person name="Knapp S.J."/>
            <person name="Lai Z."/>
            <person name="Le Paslier M.C."/>
            <person name="Lippi Y."/>
            <person name="Lorenzon L."/>
            <person name="Mandel J.R."/>
            <person name="Marage G."/>
            <person name="Marchand G."/>
            <person name="Marquand E."/>
            <person name="Bret-Mestries E."/>
            <person name="Morien E."/>
            <person name="Nambeesan S."/>
            <person name="Nguyen T."/>
            <person name="Pegot-Espagnet P."/>
            <person name="Pouilly N."/>
            <person name="Raftis F."/>
            <person name="Sallet E."/>
            <person name="Schiex T."/>
            <person name="Thomas J."/>
            <person name="Vandecasteele C."/>
            <person name="Vares D."/>
            <person name="Vear F."/>
            <person name="Vautrin S."/>
            <person name="Crespi M."/>
            <person name="Mangin B."/>
            <person name="Burke J.M."/>
            <person name="Salse J."/>
            <person name="Munos S."/>
            <person name="Vincourt P."/>
            <person name="Rieseberg L.H."/>
            <person name="Langlade N.B."/>
        </authorList>
    </citation>
    <scope>NUCLEOTIDE SEQUENCE [LARGE SCALE GENOMIC DNA]</scope>
    <source>
        <strain evidence="3">cv. SF193</strain>
        <tissue evidence="1">Leaves</tissue>
    </source>
</reference>
<gene>
    <name evidence="2" type="ORF">HannXRQ_Chr02g0051051</name>
    <name evidence="1" type="ORF">HanXRQr2_Chr16g0736731</name>
</gene>
<dbReference type="AlphaFoldDB" id="A0A251VID2"/>
<sequence length="65" mass="7577">MNSTHSRVIKLTKSSETTYIFSTYYHIYLDFGEEIWKIIHISPVSVDVETSTHHAEVEFNVPLSF</sequence>
<name>A0A251VID2_HELAN</name>
<keyword evidence="3" id="KW-1185">Reference proteome</keyword>
<dbReference type="Proteomes" id="UP000215914">
    <property type="component" value="Chromosome 2"/>
</dbReference>
<dbReference type="InParanoid" id="A0A251VID2"/>
<evidence type="ECO:0000313" key="2">
    <source>
        <dbReference type="EMBL" id="OTG34913.1"/>
    </source>
</evidence>
<dbReference type="EMBL" id="CM007891">
    <property type="protein sequence ID" value="OTG34913.1"/>
    <property type="molecule type" value="Genomic_DNA"/>
</dbReference>
<reference evidence="1" key="3">
    <citation type="submission" date="2020-06" db="EMBL/GenBank/DDBJ databases">
        <title>Helianthus annuus Genome sequencing and assembly Release 2.</title>
        <authorList>
            <person name="Gouzy J."/>
            <person name="Langlade N."/>
            <person name="Munos S."/>
        </authorList>
    </citation>
    <scope>NUCLEOTIDE SEQUENCE</scope>
    <source>
        <tissue evidence="1">Leaves</tissue>
    </source>
</reference>
<evidence type="ECO:0000313" key="1">
    <source>
        <dbReference type="EMBL" id="KAF5759064.1"/>
    </source>
</evidence>